<proteinExistence type="inferred from homology"/>
<dbReference type="InterPro" id="IPR030678">
    <property type="entry name" value="Peptide/Ni-bd"/>
</dbReference>
<protein>
    <submittedName>
        <fullName evidence="5">Peptide ABC transporter substrate-binding protein</fullName>
    </submittedName>
</protein>
<dbReference type="InterPro" id="IPR000914">
    <property type="entry name" value="SBP_5_dom"/>
</dbReference>
<dbReference type="SUPFAM" id="SSF53850">
    <property type="entry name" value="Periplasmic binding protein-like II"/>
    <property type="match status" value="1"/>
</dbReference>
<comment type="caution">
    <text evidence="5">The sequence shown here is derived from an EMBL/GenBank/DDBJ whole genome shotgun (WGS) entry which is preliminary data.</text>
</comment>
<evidence type="ECO:0000313" key="5">
    <source>
        <dbReference type="EMBL" id="GGJ11884.1"/>
    </source>
</evidence>
<dbReference type="PANTHER" id="PTHR30290:SF9">
    <property type="entry name" value="OLIGOPEPTIDE-BINDING PROTEIN APPA"/>
    <property type="match status" value="1"/>
</dbReference>
<evidence type="ECO:0000313" key="6">
    <source>
        <dbReference type="Proteomes" id="UP000637695"/>
    </source>
</evidence>
<dbReference type="Proteomes" id="UP000637695">
    <property type="component" value="Unassembled WGS sequence"/>
</dbReference>
<dbReference type="GO" id="GO:0015833">
    <property type="term" value="P:peptide transport"/>
    <property type="evidence" value="ECO:0007669"/>
    <property type="project" value="TreeGrafter"/>
</dbReference>
<feature type="domain" description="Solute-binding protein family 5" evidence="4">
    <location>
        <begin position="16"/>
        <end position="397"/>
    </location>
</feature>
<reference evidence="5" key="2">
    <citation type="submission" date="2020-09" db="EMBL/GenBank/DDBJ databases">
        <authorList>
            <person name="Sun Q."/>
            <person name="Ohkuma M."/>
        </authorList>
    </citation>
    <scope>NUCLEOTIDE SEQUENCE</scope>
    <source>
        <strain evidence="5">JCM 18487</strain>
    </source>
</reference>
<comment type="similarity">
    <text evidence="1">Belongs to the bacterial solute-binding protein 5 family.</text>
</comment>
<evidence type="ECO:0000256" key="3">
    <source>
        <dbReference type="ARBA" id="ARBA00022729"/>
    </source>
</evidence>
<dbReference type="Gene3D" id="3.10.105.10">
    <property type="entry name" value="Dipeptide-binding Protein, Domain 3"/>
    <property type="match status" value="1"/>
</dbReference>
<dbReference type="AlphaFoldDB" id="A0A917KG39"/>
<reference evidence="5" key="1">
    <citation type="journal article" date="2014" name="Int. J. Syst. Evol. Microbiol.">
        <title>Complete genome sequence of Corynebacterium casei LMG S-19264T (=DSM 44701T), isolated from a smear-ripened cheese.</title>
        <authorList>
            <consortium name="US DOE Joint Genome Institute (JGI-PGF)"/>
            <person name="Walter F."/>
            <person name="Albersmeier A."/>
            <person name="Kalinowski J."/>
            <person name="Ruckert C."/>
        </authorList>
    </citation>
    <scope>NUCLEOTIDE SEQUENCE</scope>
    <source>
        <strain evidence="5">JCM 18487</strain>
    </source>
</reference>
<dbReference type="Gene3D" id="3.40.190.10">
    <property type="entry name" value="Periplasmic binding protein-like II"/>
    <property type="match status" value="1"/>
</dbReference>
<dbReference type="Pfam" id="PF00496">
    <property type="entry name" value="SBP_bac_5"/>
    <property type="match status" value="1"/>
</dbReference>
<dbReference type="EMBL" id="BMOY01000040">
    <property type="protein sequence ID" value="GGJ11884.1"/>
    <property type="molecule type" value="Genomic_DNA"/>
</dbReference>
<dbReference type="InterPro" id="IPR039424">
    <property type="entry name" value="SBP_5"/>
</dbReference>
<accession>A0A917KG39</accession>
<organism evidence="5 6">
    <name type="scientific">Alicyclobacillus cellulosilyticus</name>
    <dbReference type="NCBI Taxonomy" id="1003997"/>
    <lineage>
        <taxon>Bacteria</taxon>
        <taxon>Bacillati</taxon>
        <taxon>Bacillota</taxon>
        <taxon>Bacilli</taxon>
        <taxon>Bacillales</taxon>
        <taxon>Alicyclobacillaceae</taxon>
        <taxon>Alicyclobacillus</taxon>
    </lineage>
</organism>
<keyword evidence="6" id="KW-1185">Reference proteome</keyword>
<dbReference type="GO" id="GO:1904680">
    <property type="term" value="F:peptide transmembrane transporter activity"/>
    <property type="evidence" value="ECO:0007669"/>
    <property type="project" value="TreeGrafter"/>
</dbReference>
<dbReference type="PIRSF" id="PIRSF002741">
    <property type="entry name" value="MppA"/>
    <property type="match status" value="1"/>
</dbReference>
<keyword evidence="3" id="KW-0732">Signal</keyword>
<evidence type="ECO:0000256" key="1">
    <source>
        <dbReference type="ARBA" id="ARBA00005695"/>
    </source>
</evidence>
<dbReference type="GO" id="GO:0043190">
    <property type="term" value="C:ATP-binding cassette (ABC) transporter complex"/>
    <property type="evidence" value="ECO:0007669"/>
    <property type="project" value="InterPro"/>
</dbReference>
<dbReference type="GO" id="GO:0042597">
    <property type="term" value="C:periplasmic space"/>
    <property type="evidence" value="ECO:0007669"/>
    <property type="project" value="UniProtKB-ARBA"/>
</dbReference>
<gene>
    <name evidence="5" type="ORF">GCM10010885_21520</name>
</gene>
<evidence type="ECO:0000259" key="4">
    <source>
        <dbReference type="Pfam" id="PF00496"/>
    </source>
</evidence>
<keyword evidence="2" id="KW-0813">Transport</keyword>
<evidence type="ECO:0000256" key="2">
    <source>
        <dbReference type="ARBA" id="ARBA00022448"/>
    </source>
</evidence>
<dbReference type="RefSeq" id="WP_188883044.1">
    <property type="nucleotide sequence ID" value="NZ_BMOY01000040.1"/>
</dbReference>
<dbReference type="PANTHER" id="PTHR30290">
    <property type="entry name" value="PERIPLASMIC BINDING COMPONENT OF ABC TRANSPORTER"/>
    <property type="match status" value="1"/>
</dbReference>
<sequence length="482" mass="55111">MYESLVQVAYKSVQFKVAPALATDWNESKDGKTWTFHIRKGVTFWNGDPVTAQSFVDEMQRILTPKTKSPFETYFDPLIVGSTAYHNGKANKISGLTTPDKYTLVVHLTQPEPFFLQVVSQFWHAVDMKFIQKVGDTAFDSTQAMGTGPFMLKSKTPNQYVLVRNPHYWQKDRYGNRLPYLNQVTITETKNPQLIGMHFQEGQTALLGNSTVGIPPAVYPQFISDPNLKKDLVTRALNAVRYLGMNVKTKPFDNVLVRRALEYAINKQKVLQLVNGRGTIADQPLPPSIDGRVPNLSQYVDYKYDPAKAKQLLKQAGFAKGFTTTLWYENTPTQQKIAESIQNDLKQIGVTVNLRPVEWDTLLNLNASGKTPLFLLGWIQDFPDPSDFLNTLFNTNEQPQNNSTLYSNKQVDAWLNKAQFDTNQVERMKLYRQVTIQVMKDAPWVPLFYDTAVYAVQPWVKNYFLNPNYPFDPLQYIWVAPH</sequence>
<dbReference type="CDD" id="cd00995">
    <property type="entry name" value="PBP2_NikA_DppA_OppA_like"/>
    <property type="match status" value="1"/>
</dbReference>
<name>A0A917KG39_9BACL</name>